<keyword evidence="4 6" id="KW-0472">Membrane</keyword>
<dbReference type="SUPFAM" id="SSF53067">
    <property type="entry name" value="Actin-like ATPase domain"/>
    <property type="match status" value="2"/>
</dbReference>
<gene>
    <name evidence="6" type="primary">ftsA</name>
    <name evidence="9" type="ORF">CVP05_05190</name>
</gene>
<name>A0A2M8S335_9PAST</name>
<dbReference type="InterPro" id="IPR003494">
    <property type="entry name" value="SHS2_FtsA"/>
</dbReference>
<dbReference type="Gene3D" id="3.30.420.40">
    <property type="match status" value="1"/>
</dbReference>
<keyword evidence="10" id="KW-1185">Reference proteome</keyword>
<accession>A0A2M8S335</accession>
<organism evidence="9 10">
    <name type="scientific">Conservatibacter flavescens</name>
    <dbReference type="NCBI Taxonomy" id="28161"/>
    <lineage>
        <taxon>Bacteria</taxon>
        <taxon>Pseudomonadati</taxon>
        <taxon>Pseudomonadota</taxon>
        <taxon>Gammaproteobacteria</taxon>
        <taxon>Pasteurellales</taxon>
        <taxon>Pasteurellaceae</taxon>
        <taxon>Conservatibacter</taxon>
    </lineage>
</organism>
<evidence type="ECO:0000313" key="9">
    <source>
        <dbReference type="EMBL" id="PJG85562.1"/>
    </source>
</evidence>
<evidence type="ECO:0000256" key="1">
    <source>
        <dbReference type="ARBA" id="ARBA00022475"/>
    </source>
</evidence>
<dbReference type="SMART" id="SM00842">
    <property type="entry name" value="FtsA"/>
    <property type="match status" value="1"/>
</dbReference>
<proteinExistence type="inferred from homology"/>
<dbReference type="Gene3D" id="3.30.1490.110">
    <property type="match status" value="1"/>
</dbReference>
<comment type="caution">
    <text evidence="9">The sequence shown here is derived from an EMBL/GenBank/DDBJ whole genome shotgun (WGS) entry which is preliminary data.</text>
</comment>
<keyword evidence="3 6" id="KW-0132">Cell division</keyword>
<protein>
    <recommendedName>
        <fullName evidence="6 7">Cell division protein FtsA</fullName>
    </recommendedName>
</protein>
<evidence type="ECO:0000256" key="6">
    <source>
        <dbReference type="HAMAP-Rule" id="MF_02033"/>
    </source>
</evidence>
<dbReference type="EMBL" id="PHHA01000009">
    <property type="protein sequence ID" value="PJG85562.1"/>
    <property type="molecule type" value="Genomic_DNA"/>
</dbReference>
<comment type="subcellular location">
    <subcellularLocation>
        <location evidence="6">Cell membrane</location>
        <topology evidence="6">Peripheral membrane protein</topology>
        <orientation evidence="6">Cytoplasmic side</orientation>
    </subcellularLocation>
    <text evidence="6">Localizes to the Z ring in an FtsZ-dependent manner. Targeted to the membrane through a conserved C-terminal amphipathic helix.</text>
</comment>
<dbReference type="NCBIfam" id="TIGR01174">
    <property type="entry name" value="ftsA"/>
    <property type="match status" value="1"/>
</dbReference>
<evidence type="ECO:0000256" key="2">
    <source>
        <dbReference type="ARBA" id="ARBA00022519"/>
    </source>
</evidence>
<dbReference type="HAMAP" id="MF_02033">
    <property type="entry name" value="FtsA"/>
    <property type="match status" value="1"/>
</dbReference>
<feature type="domain" description="SHS2" evidence="8">
    <location>
        <begin position="10"/>
        <end position="196"/>
    </location>
</feature>
<evidence type="ECO:0000256" key="3">
    <source>
        <dbReference type="ARBA" id="ARBA00022618"/>
    </source>
</evidence>
<dbReference type="PANTHER" id="PTHR32432">
    <property type="entry name" value="CELL DIVISION PROTEIN FTSA-RELATED"/>
    <property type="match status" value="1"/>
</dbReference>
<dbReference type="FunFam" id="3.30.420.40:FF:000030">
    <property type="entry name" value="Cell division protein FtsA"/>
    <property type="match status" value="1"/>
</dbReference>
<keyword evidence="2" id="KW-0997">Cell inner membrane</keyword>
<dbReference type="GO" id="GO:0043093">
    <property type="term" value="P:FtsZ-dependent cytokinesis"/>
    <property type="evidence" value="ECO:0007669"/>
    <property type="project" value="UniProtKB-UniRule"/>
</dbReference>
<dbReference type="AlphaFoldDB" id="A0A2M8S335"/>
<reference evidence="9 10" key="1">
    <citation type="submission" date="2017-11" db="EMBL/GenBank/DDBJ databases">
        <title>Reclassification of Bisgaard taxon 7 as Conservatibacter flavescens gen. nov., sp. nov.</title>
        <authorList>
            <person name="Christensen H."/>
        </authorList>
    </citation>
    <scope>NUCLEOTIDE SEQUENCE [LARGE SCALE GENOMIC DNA]</scope>
    <source>
        <strain evidence="9 10">7_4</strain>
    </source>
</reference>
<dbReference type="Pfam" id="PF14450">
    <property type="entry name" value="FtsA"/>
    <property type="match status" value="1"/>
</dbReference>
<evidence type="ECO:0000259" key="8">
    <source>
        <dbReference type="SMART" id="SM00842"/>
    </source>
</evidence>
<evidence type="ECO:0000313" key="10">
    <source>
        <dbReference type="Proteomes" id="UP000229329"/>
    </source>
</evidence>
<dbReference type="CDD" id="cd24048">
    <property type="entry name" value="ASKHA_NBD_FtsA"/>
    <property type="match status" value="1"/>
</dbReference>
<dbReference type="GO" id="GO:0009898">
    <property type="term" value="C:cytoplasmic side of plasma membrane"/>
    <property type="evidence" value="ECO:0007669"/>
    <property type="project" value="UniProtKB-UniRule"/>
</dbReference>
<evidence type="ECO:0000256" key="4">
    <source>
        <dbReference type="ARBA" id="ARBA00023136"/>
    </source>
</evidence>
<comment type="subunit">
    <text evidence="6">Self-interacts. Interacts with FtsZ.</text>
</comment>
<keyword evidence="5 6" id="KW-0131">Cell cycle</keyword>
<dbReference type="NCBIfam" id="NF007009">
    <property type="entry name" value="PRK09472.1"/>
    <property type="match status" value="1"/>
</dbReference>
<keyword evidence="1 6" id="KW-1003">Cell membrane</keyword>
<comment type="similarity">
    <text evidence="6 7">Belongs to the FtsA/MreB family.</text>
</comment>
<dbReference type="RefSeq" id="WP_100288518.1">
    <property type="nucleotide sequence ID" value="NZ_PHHA01000009.1"/>
</dbReference>
<dbReference type="GO" id="GO:0032153">
    <property type="term" value="C:cell division site"/>
    <property type="evidence" value="ECO:0007669"/>
    <property type="project" value="UniProtKB-UniRule"/>
</dbReference>
<dbReference type="InterPro" id="IPR043129">
    <property type="entry name" value="ATPase_NBD"/>
</dbReference>
<dbReference type="OrthoDB" id="9810567at2"/>
<comment type="function">
    <text evidence="6 7">Cell division protein that is involved in the assembly of the Z ring. May serve as a membrane anchor for the Z ring.</text>
</comment>
<dbReference type="InterPro" id="IPR020823">
    <property type="entry name" value="Cell_div_FtsA"/>
</dbReference>
<dbReference type="FunFam" id="3.30.1490.110:FF:000001">
    <property type="entry name" value="Cell division protein FtsA"/>
    <property type="match status" value="1"/>
</dbReference>
<evidence type="ECO:0000256" key="7">
    <source>
        <dbReference type="PIRNR" id="PIRNR003101"/>
    </source>
</evidence>
<evidence type="ECO:0000256" key="5">
    <source>
        <dbReference type="ARBA" id="ARBA00023306"/>
    </source>
</evidence>
<dbReference type="Pfam" id="PF02491">
    <property type="entry name" value="SHS2_FTSA"/>
    <property type="match status" value="1"/>
</dbReference>
<sequence length="425" mass="45817">MAKIVESKTVVGLEVGTSKVVAVVGEVLPDGVVNVLGMGSCPSRGIDKGGITDLDAVVHSIQRAIEAAESVADCQIMSVTLAITGEHIQSINESGLAPIVDGEVTQDEIDSAMYTASSVKMSEGLSVLHVIPQEFAVDRQFNIKNPLGLQGMRLKAQAHLIACHQDWLKNLKKAVERCKLKVDEVVFSGLASGYSVLTEDEKELGVCLIDIGGGTMDIMVYTNGALRFSKVIPYAGNIVTDDVAYMFTTSRTKAEEIKVNYGSAMTPPSLHPEKKIEVLGVGGRPPRTLTKESLSEITSARYAELFELVKKELAKLRAELSERQMKSELIAGIVLTGGGSQIEDAAQCAADVFGSQVRIGSPLNLTGLTDYVDKPQYATVLGLLHYSHHNDHDGLMRDSFQNEEGFGGKTFGILKKIFNKVKSEF</sequence>
<dbReference type="PANTHER" id="PTHR32432:SF4">
    <property type="entry name" value="CELL DIVISION PROTEIN FTSA"/>
    <property type="match status" value="1"/>
</dbReference>
<dbReference type="PIRSF" id="PIRSF003101">
    <property type="entry name" value="FtsA"/>
    <property type="match status" value="1"/>
</dbReference>
<dbReference type="Proteomes" id="UP000229329">
    <property type="component" value="Unassembled WGS sequence"/>
</dbReference>
<dbReference type="InterPro" id="IPR050696">
    <property type="entry name" value="FtsA/MreB"/>
</dbReference>